<organism evidence="1 2">
    <name type="scientific">Phytophthora lilii</name>
    <dbReference type="NCBI Taxonomy" id="2077276"/>
    <lineage>
        <taxon>Eukaryota</taxon>
        <taxon>Sar</taxon>
        <taxon>Stramenopiles</taxon>
        <taxon>Oomycota</taxon>
        <taxon>Peronosporomycetes</taxon>
        <taxon>Peronosporales</taxon>
        <taxon>Peronosporaceae</taxon>
        <taxon>Phytophthora</taxon>
    </lineage>
</organism>
<comment type="caution">
    <text evidence="1">The sequence shown here is derived from an EMBL/GenBank/DDBJ whole genome shotgun (WGS) entry which is preliminary data.</text>
</comment>
<gene>
    <name evidence="1" type="ORF">Plil01_001857500</name>
</gene>
<name>A0A9W7D9N7_9STRA</name>
<dbReference type="EMBL" id="BSXW01012529">
    <property type="protein sequence ID" value="GMF66013.1"/>
    <property type="molecule type" value="Genomic_DNA"/>
</dbReference>
<dbReference type="OrthoDB" id="120976at2759"/>
<sequence>MGAVCCRSQPLDDPLLSLPRVSAAAMSANLNQFYVPAPLGSASSSSSLSSASSASASSVGQALASYVSFPFPFVAKPAPNAAQAARSKSRSKKPHKAKGDAMVPGAVAAPYVGEHWRKTTRGRFAPLTLLELSVRSLCAQLLVHQQDALETAALPPELAGCVLQWLKQHYVLEKPQFQALMPFLLLEWNLADQQEVEDSWFEDVPAATLQQLKSIDVSGCIHLQQLGSEWGRHVVKLPELVVASFQGCTGLMKSSIEMLTFSTKLTALNLSGCINVDDKCLKTLGSLEHLKSLQLVSLRLCSF</sequence>
<dbReference type="Proteomes" id="UP001165083">
    <property type="component" value="Unassembled WGS sequence"/>
</dbReference>
<reference evidence="1" key="1">
    <citation type="submission" date="2023-04" db="EMBL/GenBank/DDBJ databases">
        <title>Phytophthora lilii NBRC 32176.</title>
        <authorList>
            <person name="Ichikawa N."/>
            <person name="Sato H."/>
            <person name="Tonouchi N."/>
        </authorList>
    </citation>
    <scope>NUCLEOTIDE SEQUENCE</scope>
    <source>
        <strain evidence="1">NBRC 32176</strain>
    </source>
</reference>
<dbReference type="Gene3D" id="3.80.10.10">
    <property type="entry name" value="Ribonuclease Inhibitor"/>
    <property type="match status" value="1"/>
</dbReference>
<dbReference type="InterPro" id="IPR032675">
    <property type="entry name" value="LRR_dom_sf"/>
</dbReference>
<proteinExistence type="predicted"/>
<keyword evidence="2" id="KW-1185">Reference proteome</keyword>
<dbReference type="AlphaFoldDB" id="A0A9W7D9N7"/>
<protein>
    <submittedName>
        <fullName evidence="1">Unnamed protein product</fullName>
    </submittedName>
</protein>
<evidence type="ECO:0000313" key="1">
    <source>
        <dbReference type="EMBL" id="GMF66013.1"/>
    </source>
</evidence>
<evidence type="ECO:0000313" key="2">
    <source>
        <dbReference type="Proteomes" id="UP001165083"/>
    </source>
</evidence>
<accession>A0A9W7D9N7</accession>
<dbReference type="SUPFAM" id="SSF52047">
    <property type="entry name" value="RNI-like"/>
    <property type="match status" value="1"/>
</dbReference>